<dbReference type="InterPro" id="IPR012939">
    <property type="entry name" value="Glyco_hydro_92"/>
</dbReference>
<evidence type="ECO:0000259" key="6">
    <source>
        <dbReference type="Pfam" id="PF13290"/>
    </source>
</evidence>
<dbReference type="PANTHER" id="PTHR12143">
    <property type="entry name" value="PEPTIDE N-GLYCANASE PNGASE -RELATED"/>
    <property type="match status" value="1"/>
</dbReference>
<evidence type="ECO:0000313" key="9">
    <source>
        <dbReference type="Proteomes" id="UP000319040"/>
    </source>
</evidence>
<feature type="domain" description="Glycosyl hydrolase family 92 N-terminal" evidence="7">
    <location>
        <begin position="29"/>
        <end position="263"/>
    </location>
</feature>
<dbReference type="Pfam" id="PF13290">
    <property type="entry name" value="CHB_HEX_C_1"/>
    <property type="match status" value="1"/>
</dbReference>
<evidence type="ECO:0000259" key="5">
    <source>
        <dbReference type="Pfam" id="PF07971"/>
    </source>
</evidence>
<dbReference type="Gene3D" id="2.70.98.10">
    <property type="match status" value="1"/>
</dbReference>
<feature type="signal peptide" evidence="4">
    <location>
        <begin position="1"/>
        <end position="30"/>
    </location>
</feature>
<dbReference type="Gene3D" id="1.20.1610.10">
    <property type="entry name" value="alpha-1,2-mannosidases domains"/>
    <property type="match status" value="1"/>
</dbReference>
<dbReference type="PANTHER" id="PTHR12143:SF39">
    <property type="entry name" value="SECRETED PROTEIN"/>
    <property type="match status" value="1"/>
</dbReference>
<evidence type="ECO:0000259" key="7">
    <source>
        <dbReference type="Pfam" id="PF17678"/>
    </source>
</evidence>
<dbReference type="EMBL" id="FXTB01000004">
    <property type="protein sequence ID" value="SMO64261.1"/>
    <property type="molecule type" value="Genomic_DNA"/>
</dbReference>
<feature type="chain" id="PRO_5021849617" evidence="4">
    <location>
        <begin position="31"/>
        <end position="1009"/>
    </location>
</feature>
<dbReference type="Gene3D" id="2.60.120.260">
    <property type="entry name" value="Galactose-binding domain-like"/>
    <property type="match status" value="1"/>
</dbReference>
<protein>
    <submittedName>
        <fullName evidence="8">Alpha-1,2-mannosidase, putative</fullName>
    </submittedName>
</protein>
<dbReference type="InterPro" id="IPR041371">
    <property type="entry name" value="GH92_N"/>
</dbReference>
<dbReference type="RefSeq" id="WP_142533196.1">
    <property type="nucleotide sequence ID" value="NZ_FXTB01000004.1"/>
</dbReference>
<keyword evidence="3" id="KW-0106">Calcium</keyword>
<dbReference type="Gene3D" id="3.30.2080.10">
    <property type="entry name" value="GH92 mannosidase domain"/>
    <property type="match status" value="1"/>
</dbReference>
<dbReference type="PROSITE" id="PS51257">
    <property type="entry name" value="PROKAR_LIPOPROTEIN"/>
    <property type="match status" value="1"/>
</dbReference>
<organism evidence="8 9">
    <name type="scientific">Saccharicrinis carchari</name>
    <dbReference type="NCBI Taxonomy" id="1168039"/>
    <lineage>
        <taxon>Bacteria</taxon>
        <taxon>Pseudomonadati</taxon>
        <taxon>Bacteroidota</taxon>
        <taxon>Bacteroidia</taxon>
        <taxon>Marinilabiliales</taxon>
        <taxon>Marinilabiliaceae</taxon>
        <taxon>Saccharicrinis</taxon>
    </lineage>
</organism>
<dbReference type="GO" id="GO:0005829">
    <property type="term" value="C:cytosol"/>
    <property type="evidence" value="ECO:0007669"/>
    <property type="project" value="TreeGrafter"/>
</dbReference>
<proteinExistence type="predicted"/>
<accession>A0A521CZT1</accession>
<keyword evidence="9" id="KW-1185">Reference proteome</keyword>
<comment type="subunit">
    <text evidence="2">Monomer.</text>
</comment>
<dbReference type="GO" id="GO:0000224">
    <property type="term" value="F:peptide-N4-(N-acetyl-beta-glucosaminyl)asparagine amidase activity"/>
    <property type="evidence" value="ECO:0007669"/>
    <property type="project" value="TreeGrafter"/>
</dbReference>
<dbReference type="InterPro" id="IPR050883">
    <property type="entry name" value="PNGase"/>
</dbReference>
<dbReference type="InterPro" id="IPR059177">
    <property type="entry name" value="GH29D-like_dom"/>
</dbReference>
<dbReference type="Gene3D" id="1.20.1050.60">
    <property type="entry name" value="alpha-1,2-mannosidase"/>
    <property type="match status" value="1"/>
</dbReference>
<sequence>MRLKNIALFLILASLLSACYSGSKSPYDYADPMIGTDGLGHTFPGATVPFGMVQLSPSNDFKAWNWCSGYHYSDSILKGFAHTHLSGAGLAGLGDILFMPTTGEVKLEAGTEENPEMGYRSRFSHNQEEASPGYYSVVLKDYDVNVELTATERVGFHKYTPAQAGTLNVIIDPTHHIMERVLDTGIEYISDTEMRGYKKSDGEGGERTVFFYARFSKPIIKFGLAKDNTVSPGAETLKGKNTKAFVQVQLKSNEALQVQVALSFVSHRGAKSNFDAEGAGLSFTEVHTMARSKWSEKLNKIKVDGKSTSDKRIFYTAMYHSFISPNLISDVNGKYVVEGKVLTSEIPQYSNFSTWDTFRALNPLFTMIDQEKTAEFVNSLASRHSDAKVGLPVWECLGHDNVCMIGYNAVSPLVDAALKDIKGIDANQVYEAVRAAAMSTEKHSPNYDKNGMEEYIQLGFVPAELNCAVSKTTEQNYYDWCIAMLAKKLGRTADAQLFIERSLGYRNLFNPQTQFLHSKYTTGEWREMDLTVWSDLIGNYVSGNIWAYSAFVPHDVEGLMSLIGGREELATWLDGIFTDTSHIAGDTHVDISGFIGKYGHGDEPGHHMPYLYNYAGQPWKTQSYVRKVMDDFYQDTPDGLVNNDDLGQMSAWYIFGALGFYPVCPGDMQYIITAPLFSSAAIQLENGKQFTIRAKNNPKENIYIQSVTLNGEPYTKSFIAHQQIMQGGEMVFEMGGEPNKKWASEPEDMPVSSVSVPKGSSALPQITLKPFDKDNSEMFEGSRKVRLHSNTPDADIYYTLDGSTPDKKSKKYKGGITMHKTSNLKAIAYADGMKPSFVYDRTYYAGRRFEELAQGYPILTLENKAGQHIPTKDSPLMNQKIGSEKFNDGRWVGFNGRDMVAVIDFGQEIRLKNLSLGFLSNTGVWIFPPSAISVSASNDNKNFKEIAHKSFSYSQAELEETFLERPIFNLNHIKTRYLKVTASEFGPIPSWHAATGHKGLMYLDEIILN</sequence>
<dbReference type="FunFam" id="3.30.2080.10:FF:000001">
    <property type="entry name" value="Alpha-1,2-mannosidase subfamily"/>
    <property type="match status" value="1"/>
</dbReference>
<dbReference type="GO" id="GO:0005975">
    <property type="term" value="P:carbohydrate metabolic process"/>
    <property type="evidence" value="ECO:0007669"/>
    <property type="project" value="InterPro"/>
</dbReference>
<dbReference type="Pfam" id="PF17678">
    <property type="entry name" value="Glyco_hydro_92N"/>
    <property type="match status" value="1"/>
</dbReference>
<evidence type="ECO:0000256" key="2">
    <source>
        <dbReference type="ARBA" id="ARBA00011245"/>
    </source>
</evidence>
<comment type="cofactor">
    <cofactor evidence="1">
        <name>Ca(2+)</name>
        <dbReference type="ChEBI" id="CHEBI:29108"/>
    </cofactor>
</comment>
<dbReference type="InterPro" id="IPR014718">
    <property type="entry name" value="GH-type_carb-bd"/>
</dbReference>
<name>A0A521CZT1_SACCC</name>
<feature type="domain" description="Glycosyl hydrolase family 92" evidence="5">
    <location>
        <begin position="269"/>
        <end position="735"/>
    </location>
</feature>
<dbReference type="Proteomes" id="UP000319040">
    <property type="component" value="Unassembled WGS sequence"/>
</dbReference>
<dbReference type="InterPro" id="IPR008928">
    <property type="entry name" value="6-hairpin_glycosidase_sf"/>
</dbReference>
<dbReference type="SUPFAM" id="SSF48208">
    <property type="entry name" value="Six-hairpin glycosidases"/>
    <property type="match status" value="1"/>
</dbReference>
<evidence type="ECO:0000256" key="3">
    <source>
        <dbReference type="ARBA" id="ARBA00022837"/>
    </source>
</evidence>
<evidence type="ECO:0000256" key="4">
    <source>
        <dbReference type="SAM" id="SignalP"/>
    </source>
</evidence>
<dbReference type="InterPro" id="IPR005887">
    <property type="entry name" value="GH92_a_mannosidase_put"/>
</dbReference>
<dbReference type="Pfam" id="PF07971">
    <property type="entry name" value="Glyco_hydro_92"/>
    <property type="match status" value="1"/>
</dbReference>
<keyword evidence="4" id="KW-0732">Signal</keyword>
<dbReference type="NCBIfam" id="TIGR01180">
    <property type="entry name" value="aman2_put"/>
    <property type="match status" value="1"/>
</dbReference>
<dbReference type="GO" id="GO:0006516">
    <property type="term" value="P:glycoprotein catabolic process"/>
    <property type="evidence" value="ECO:0007669"/>
    <property type="project" value="TreeGrafter"/>
</dbReference>
<dbReference type="GO" id="GO:0030246">
    <property type="term" value="F:carbohydrate binding"/>
    <property type="evidence" value="ECO:0007669"/>
    <property type="project" value="InterPro"/>
</dbReference>
<feature type="domain" description="GH29D-like beta-sandwich" evidence="6">
    <location>
        <begin position="778"/>
        <end position="839"/>
    </location>
</feature>
<gene>
    <name evidence="8" type="ORF">SAMN06265379_10431</name>
</gene>
<dbReference type="AlphaFoldDB" id="A0A521CZT1"/>
<dbReference type="OrthoDB" id="9762711at2"/>
<reference evidence="8 9" key="1">
    <citation type="submission" date="2017-05" db="EMBL/GenBank/DDBJ databases">
        <authorList>
            <person name="Varghese N."/>
            <person name="Submissions S."/>
        </authorList>
    </citation>
    <scope>NUCLEOTIDE SEQUENCE [LARGE SCALE GENOMIC DNA]</scope>
    <source>
        <strain evidence="8 9">DSM 27040</strain>
    </source>
</reference>
<evidence type="ECO:0000256" key="1">
    <source>
        <dbReference type="ARBA" id="ARBA00001913"/>
    </source>
</evidence>
<evidence type="ECO:0000313" key="8">
    <source>
        <dbReference type="EMBL" id="SMO64261.1"/>
    </source>
</evidence>